<name>A0A1J4P178_9ACTN</name>
<dbReference type="EMBL" id="LAVA02000015">
    <property type="protein sequence ID" value="OIJ68497.1"/>
    <property type="molecule type" value="Genomic_DNA"/>
</dbReference>
<feature type="transmembrane region" description="Helical" evidence="8">
    <location>
        <begin position="130"/>
        <end position="148"/>
    </location>
</feature>
<sequence length="536" mass="57072">MTVTATSVDQSDQLDPQPAPARRRLRLAGLVRPAVAALSGVLLYVSFPPRTLWWLALPALAVFGWVLRGRSWKAALGLGYLFGLGFLLPLLVWTGVEVGSVPWLALVAVEAVFLALVGVGIAAVSRLPVWPLWAAAVWIAGEAVRARVPFGGFPWGKIAFGQADGVFLPLAAVGGTPVLGFAVALCGFGLCEVVRVAVEGRRTKAVRRGAAAAALLSVAVPVVGAVSARSLVSDKAEDGTATVAVIQGNVPRSGLEFNAQRRAVLDYHVKETAKLAADVKAGKVARPDLVLWPENSSDIDPFANPDAYAVIDDAAREIGVPISVGAVVERGGKLYNEQILWDPKKGPTSTYDKRQVQPFGEYLPLRSLLGDINKNWTTMVRQDFSRGTKPGVFDMNGAKVGLATCYEAAFDWAVRDTVTHGAEMISVPSNNATFDRSEMTYQQLAMSRIRAVEHSRTVTVPVTSGVSAVIMPDGKITQKTGMFVADYLVQKVPLRTSETPATRMGILPEMALVLVAVGGLGWAIGSGLRARRSTEA</sequence>
<dbReference type="Pfam" id="PF00795">
    <property type="entry name" value="CN_hydrolase"/>
    <property type="match status" value="1"/>
</dbReference>
<dbReference type="InterPro" id="IPR004563">
    <property type="entry name" value="Apolipo_AcylTrfase"/>
</dbReference>
<dbReference type="PANTHER" id="PTHR38686">
    <property type="entry name" value="APOLIPOPROTEIN N-ACYLTRANSFERASE"/>
    <property type="match status" value="1"/>
</dbReference>
<dbReference type="STRING" id="1428628.WN71_006745"/>
<dbReference type="AlphaFoldDB" id="A0A1J4P178"/>
<dbReference type="NCBIfam" id="TIGR00546">
    <property type="entry name" value="lnt"/>
    <property type="match status" value="1"/>
</dbReference>
<organism evidence="10 11">
    <name type="scientific">Streptomyces mangrovisoli</name>
    <dbReference type="NCBI Taxonomy" id="1428628"/>
    <lineage>
        <taxon>Bacteria</taxon>
        <taxon>Bacillati</taxon>
        <taxon>Actinomycetota</taxon>
        <taxon>Actinomycetes</taxon>
        <taxon>Kitasatosporales</taxon>
        <taxon>Streptomycetaceae</taxon>
        <taxon>Streptomyces</taxon>
    </lineage>
</organism>
<reference evidence="10" key="1">
    <citation type="submission" date="2016-10" db="EMBL/GenBank/DDBJ databases">
        <title>Genome sequence of Streptomyces mangrovisoli MUSC 149.</title>
        <authorList>
            <person name="Lee L.-H."/>
            <person name="Ser H.-L."/>
        </authorList>
    </citation>
    <scope>NUCLEOTIDE SEQUENCE [LARGE SCALE GENOMIC DNA]</scope>
    <source>
        <strain evidence="10">MUSC 149</strain>
    </source>
</reference>
<dbReference type="Pfam" id="PF20154">
    <property type="entry name" value="LNT_N"/>
    <property type="match status" value="1"/>
</dbReference>
<comment type="pathway">
    <text evidence="8">Protein modification; lipoprotein biosynthesis (N-acyl transfer).</text>
</comment>
<comment type="catalytic activity">
    <reaction evidence="8">
        <text>N-terminal S-1,2-diacyl-sn-glyceryl-L-cysteinyl-[lipoprotein] + a glycerophospholipid = N-acyl-S-1,2-diacyl-sn-glyceryl-L-cysteinyl-[lipoprotein] + a 2-acyl-sn-glycero-3-phospholipid + H(+)</text>
        <dbReference type="Rhea" id="RHEA:48228"/>
        <dbReference type="Rhea" id="RHEA-COMP:14681"/>
        <dbReference type="Rhea" id="RHEA-COMP:14684"/>
        <dbReference type="ChEBI" id="CHEBI:15378"/>
        <dbReference type="ChEBI" id="CHEBI:136912"/>
        <dbReference type="ChEBI" id="CHEBI:140656"/>
        <dbReference type="ChEBI" id="CHEBI:140657"/>
        <dbReference type="ChEBI" id="CHEBI:140660"/>
        <dbReference type="EC" id="2.3.1.269"/>
    </reaction>
</comment>
<accession>A0A1J4P178</accession>
<evidence type="ECO:0000256" key="5">
    <source>
        <dbReference type="ARBA" id="ARBA00022989"/>
    </source>
</evidence>
<comment type="function">
    <text evidence="8">Catalyzes the phospholipid dependent N-acylation of the N-terminal cysteine of apolipoprotein, the last step in lipoprotein maturation.</text>
</comment>
<dbReference type="GO" id="GO:0016410">
    <property type="term" value="F:N-acyltransferase activity"/>
    <property type="evidence" value="ECO:0007669"/>
    <property type="project" value="UniProtKB-UniRule"/>
</dbReference>
<dbReference type="PROSITE" id="PS50263">
    <property type="entry name" value="CN_HYDROLASE"/>
    <property type="match status" value="1"/>
</dbReference>
<evidence type="ECO:0000256" key="6">
    <source>
        <dbReference type="ARBA" id="ARBA00023136"/>
    </source>
</evidence>
<evidence type="ECO:0000259" key="9">
    <source>
        <dbReference type="PROSITE" id="PS50263"/>
    </source>
</evidence>
<protein>
    <recommendedName>
        <fullName evidence="8">Apolipoprotein N-acyltransferase</fullName>
        <shortName evidence="8">ALP N-acyltransferase</shortName>
        <ecNumber evidence="8">2.3.1.269</ecNumber>
    </recommendedName>
</protein>
<proteinExistence type="inferred from homology"/>
<dbReference type="GO" id="GO:0042158">
    <property type="term" value="P:lipoprotein biosynthetic process"/>
    <property type="evidence" value="ECO:0007669"/>
    <property type="project" value="UniProtKB-UniRule"/>
</dbReference>
<evidence type="ECO:0000256" key="2">
    <source>
        <dbReference type="ARBA" id="ARBA00022475"/>
    </source>
</evidence>
<gene>
    <name evidence="8" type="primary">lnt</name>
    <name evidence="10" type="ORF">WN71_006745</name>
</gene>
<keyword evidence="4 8" id="KW-0812">Transmembrane</keyword>
<evidence type="ECO:0000256" key="8">
    <source>
        <dbReference type="HAMAP-Rule" id="MF_01148"/>
    </source>
</evidence>
<comment type="similarity">
    <text evidence="8">Belongs to the CN hydrolase family. Apolipoprotein N-acyltransferase subfamily.</text>
</comment>
<dbReference type="SUPFAM" id="SSF56317">
    <property type="entry name" value="Carbon-nitrogen hydrolase"/>
    <property type="match status" value="1"/>
</dbReference>
<evidence type="ECO:0000256" key="4">
    <source>
        <dbReference type="ARBA" id="ARBA00022692"/>
    </source>
</evidence>
<dbReference type="HAMAP" id="MF_01148">
    <property type="entry name" value="Lnt"/>
    <property type="match status" value="1"/>
</dbReference>
<feature type="domain" description="CN hydrolase" evidence="9">
    <location>
        <begin position="241"/>
        <end position="494"/>
    </location>
</feature>
<keyword evidence="6 8" id="KW-0472">Membrane</keyword>
<dbReference type="InterPro" id="IPR003010">
    <property type="entry name" value="C-N_Hydrolase"/>
</dbReference>
<keyword evidence="2 8" id="KW-1003">Cell membrane</keyword>
<evidence type="ECO:0000256" key="1">
    <source>
        <dbReference type="ARBA" id="ARBA00004651"/>
    </source>
</evidence>
<dbReference type="CDD" id="cd07571">
    <property type="entry name" value="ALP_N-acyl_transferase"/>
    <property type="match status" value="1"/>
</dbReference>
<dbReference type="InterPro" id="IPR036526">
    <property type="entry name" value="C-N_Hydrolase_sf"/>
</dbReference>
<keyword evidence="5 8" id="KW-1133">Transmembrane helix</keyword>
<dbReference type="EC" id="2.3.1.269" evidence="8"/>
<dbReference type="GO" id="GO:0005886">
    <property type="term" value="C:plasma membrane"/>
    <property type="evidence" value="ECO:0007669"/>
    <property type="project" value="UniProtKB-SubCell"/>
</dbReference>
<dbReference type="PANTHER" id="PTHR38686:SF1">
    <property type="entry name" value="APOLIPOPROTEIN N-ACYLTRANSFERASE"/>
    <property type="match status" value="1"/>
</dbReference>
<dbReference type="InterPro" id="IPR045378">
    <property type="entry name" value="LNT_N"/>
</dbReference>
<evidence type="ECO:0000256" key="3">
    <source>
        <dbReference type="ARBA" id="ARBA00022679"/>
    </source>
</evidence>
<evidence type="ECO:0000256" key="7">
    <source>
        <dbReference type="ARBA" id="ARBA00023315"/>
    </source>
</evidence>
<feature type="transmembrane region" description="Helical" evidence="8">
    <location>
        <begin position="51"/>
        <end position="67"/>
    </location>
</feature>
<dbReference type="RefSeq" id="WP_046585231.1">
    <property type="nucleotide sequence ID" value="NZ_LAVA02000015.1"/>
</dbReference>
<dbReference type="Gene3D" id="3.60.110.10">
    <property type="entry name" value="Carbon-nitrogen hydrolase"/>
    <property type="match status" value="1"/>
</dbReference>
<feature type="transmembrane region" description="Helical" evidence="8">
    <location>
        <begin position="102"/>
        <end position="123"/>
    </location>
</feature>
<dbReference type="OrthoDB" id="9804277at2"/>
<evidence type="ECO:0000313" key="11">
    <source>
        <dbReference type="Proteomes" id="UP000034196"/>
    </source>
</evidence>
<keyword evidence="7 8" id="KW-0012">Acyltransferase</keyword>
<feature type="transmembrane region" description="Helical" evidence="8">
    <location>
        <begin position="505"/>
        <end position="524"/>
    </location>
</feature>
<comment type="caution">
    <text evidence="10">The sequence shown here is derived from an EMBL/GenBank/DDBJ whole genome shotgun (WGS) entry which is preliminary data.</text>
</comment>
<dbReference type="Proteomes" id="UP000034196">
    <property type="component" value="Unassembled WGS sequence"/>
</dbReference>
<keyword evidence="3 8" id="KW-0808">Transferase</keyword>
<feature type="transmembrane region" description="Helical" evidence="8">
    <location>
        <begin position="210"/>
        <end position="228"/>
    </location>
</feature>
<dbReference type="UniPathway" id="UPA00666"/>
<comment type="subcellular location">
    <subcellularLocation>
        <location evidence="1 8">Cell membrane</location>
        <topology evidence="1 8">Multi-pass membrane protein</topology>
    </subcellularLocation>
</comment>
<keyword evidence="11" id="KW-1185">Reference proteome</keyword>
<feature type="transmembrane region" description="Helical" evidence="8">
    <location>
        <begin position="27"/>
        <end position="45"/>
    </location>
</feature>
<feature type="transmembrane region" description="Helical" evidence="8">
    <location>
        <begin position="74"/>
        <end position="96"/>
    </location>
</feature>
<evidence type="ECO:0000313" key="10">
    <source>
        <dbReference type="EMBL" id="OIJ68497.1"/>
    </source>
</evidence>